<feature type="compositionally biased region" description="Polar residues" evidence="1">
    <location>
        <begin position="179"/>
        <end position="204"/>
    </location>
</feature>
<proteinExistence type="predicted"/>
<protein>
    <submittedName>
        <fullName evidence="3">Universal stress protein</fullName>
    </submittedName>
</protein>
<dbReference type="InterPro" id="IPR006016">
    <property type="entry name" value="UspA"/>
</dbReference>
<reference evidence="3 4" key="1">
    <citation type="journal article" date="2019" name="Appl. Microbiol. Biotechnol.">
        <title>Genome sequence of Isaria javanica and comparative genome analysis insights into family S53 peptidase evolution in fungal entomopathogens.</title>
        <authorList>
            <person name="Lin R."/>
            <person name="Zhang X."/>
            <person name="Xin B."/>
            <person name="Zou M."/>
            <person name="Gao Y."/>
            <person name="Qin F."/>
            <person name="Hu Q."/>
            <person name="Xie B."/>
            <person name="Cheng X."/>
        </authorList>
    </citation>
    <scope>NUCLEOTIDE SEQUENCE [LARGE SCALE GENOMIC DNA]</scope>
    <source>
        <strain evidence="3 4">IJ1G</strain>
    </source>
</reference>
<dbReference type="SUPFAM" id="SSF52402">
    <property type="entry name" value="Adenine nucleotide alpha hydrolases-like"/>
    <property type="match status" value="1"/>
</dbReference>
<dbReference type="PRINTS" id="PR01438">
    <property type="entry name" value="UNVRSLSTRESS"/>
</dbReference>
<gene>
    <name evidence="3" type="ORF">IF1G_03280</name>
</gene>
<feature type="compositionally biased region" description="Basic and acidic residues" evidence="1">
    <location>
        <begin position="295"/>
        <end position="307"/>
    </location>
</feature>
<feature type="compositionally biased region" description="Polar residues" evidence="1">
    <location>
        <begin position="28"/>
        <end position="49"/>
    </location>
</feature>
<dbReference type="AlphaFoldDB" id="A0A545V746"/>
<dbReference type="InterPro" id="IPR014729">
    <property type="entry name" value="Rossmann-like_a/b/a_fold"/>
</dbReference>
<feature type="compositionally biased region" description="Basic and acidic residues" evidence="1">
    <location>
        <begin position="594"/>
        <end position="605"/>
    </location>
</feature>
<dbReference type="CDD" id="cd23659">
    <property type="entry name" value="USP_At3g01520-like"/>
    <property type="match status" value="1"/>
</dbReference>
<feature type="domain" description="UspA" evidence="2">
    <location>
        <begin position="591"/>
        <end position="688"/>
    </location>
</feature>
<dbReference type="PANTHER" id="PTHR46100:SF4">
    <property type="entry name" value="USPA DOMAIN-CONTAINING PROTEIN"/>
    <property type="match status" value="1"/>
</dbReference>
<dbReference type="Pfam" id="PF00582">
    <property type="entry name" value="Usp"/>
    <property type="match status" value="2"/>
</dbReference>
<feature type="compositionally biased region" description="Polar residues" evidence="1">
    <location>
        <begin position="109"/>
        <end position="150"/>
    </location>
</feature>
<sequence length="722" mass="78511">MSRNPNMPMSIDAMLDMEREEVLALLESKNSGSAAANAMRSSSPYTTAPRSPVRSMLDVGDDDASSAHGRTSPGPQPPVRSMLDVDGPIPAAQPVRSMLDVGGPAAMRPSSQTRSPYNRSVPSSPTMANSSLYKASSQPPSRLHPRSSSDAAFKPAEFGARKPLGSSDRTSEYQFSGILPSSASGNLPGKRSSQSKRATGGSSSLVEALRGYDFSGLQLPSRARNSSANRPGYHQSKSPHNRWNDRSKSPAVPRDPNQVMLSDGRIVDMNNAYRRLSDANLAFSSGSLSQLPMRKRSDDAGAGRLVKDYLGPDGEHLDSSDDDEPPSSDDEDRGRKKAPRSLNPDAKGETDDDDDVSHPHSGGSKRAPLSLLAAADEDRSIIASQQSYQYRSLLEPEIKVTNTSGETVKPSKTGVHPHTSYDHNPHSATQSVIDSDEEADVDDIKRAQKLSFTMTNVLHNAEAHRSIRIIYRGEYHKITQTAEDEHRRLRKYLVATDLSDESTHALEWAIGTVIRDGDTLIAIYCVDEETGVTGEGVQVPDDPAAMKEQAAAINTVTNNKVTPAPLSPVTEFKKLHRRDDSSGTTGSSPAPAARSERTKAEEERERAIQGMTEKILRLLRKTKLQVRVIVEVLHCKNPRHLITEVIDLVNPTLVVIGSRGRSALKGVILGSFSNYLVTKSSVPVMVARKRLRKQSKYKQKAIRQVNNLSNPAARSLASAKID</sequence>
<feature type="region of interest" description="Disordered" evidence="1">
    <location>
        <begin position="291"/>
        <end position="368"/>
    </location>
</feature>
<feature type="region of interest" description="Disordered" evidence="1">
    <location>
        <begin position="404"/>
        <end position="436"/>
    </location>
</feature>
<accession>A0A545V746</accession>
<feature type="compositionally biased region" description="Basic and acidic residues" evidence="1">
    <location>
        <begin position="571"/>
        <end position="581"/>
    </location>
</feature>
<evidence type="ECO:0000259" key="2">
    <source>
        <dbReference type="Pfam" id="PF00582"/>
    </source>
</evidence>
<feature type="region of interest" description="Disordered" evidence="1">
    <location>
        <begin position="26"/>
        <end position="204"/>
    </location>
</feature>
<dbReference type="Proteomes" id="UP000315783">
    <property type="component" value="Unassembled WGS sequence"/>
</dbReference>
<feature type="region of interest" description="Disordered" evidence="1">
    <location>
        <begin position="219"/>
        <end position="258"/>
    </location>
</feature>
<dbReference type="InterPro" id="IPR006015">
    <property type="entry name" value="Universal_stress_UspA"/>
</dbReference>
<name>A0A545V746_9HYPO</name>
<dbReference type="EMBL" id="SPUK01000004">
    <property type="protein sequence ID" value="TQV97537.1"/>
    <property type="molecule type" value="Genomic_DNA"/>
</dbReference>
<feature type="domain" description="UspA" evidence="2">
    <location>
        <begin position="490"/>
        <end position="554"/>
    </location>
</feature>
<dbReference type="STRING" id="43265.A0A545V746"/>
<dbReference type="Gene3D" id="3.40.50.620">
    <property type="entry name" value="HUPs"/>
    <property type="match status" value="1"/>
</dbReference>
<comment type="caution">
    <text evidence="3">The sequence shown here is derived from an EMBL/GenBank/DDBJ whole genome shotgun (WGS) entry which is preliminary data.</text>
</comment>
<organism evidence="3 4">
    <name type="scientific">Cordyceps javanica</name>
    <dbReference type="NCBI Taxonomy" id="43265"/>
    <lineage>
        <taxon>Eukaryota</taxon>
        <taxon>Fungi</taxon>
        <taxon>Dikarya</taxon>
        <taxon>Ascomycota</taxon>
        <taxon>Pezizomycotina</taxon>
        <taxon>Sordariomycetes</taxon>
        <taxon>Hypocreomycetidae</taxon>
        <taxon>Hypocreales</taxon>
        <taxon>Cordycipitaceae</taxon>
        <taxon>Cordyceps</taxon>
    </lineage>
</organism>
<evidence type="ECO:0000313" key="3">
    <source>
        <dbReference type="EMBL" id="TQV97537.1"/>
    </source>
</evidence>
<evidence type="ECO:0000313" key="4">
    <source>
        <dbReference type="Proteomes" id="UP000315783"/>
    </source>
</evidence>
<keyword evidence="4" id="KW-1185">Reference proteome</keyword>
<evidence type="ECO:0000256" key="1">
    <source>
        <dbReference type="SAM" id="MobiDB-lite"/>
    </source>
</evidence>
<dbReference type="PANTHER" id="PTHR46100">
    <property type="entry name" value="IMP2'P"/>
    <property type="match status" value="1"/>
</dbReference>
<feature type="region of interest" description="Disordered" evidence="1">
    <location>
        <begin position="556"/>
        <end position="605"/>
    </location>
</feature>
<feature type="compositionally biased region" description="Acidic residues" evidence="1">
    <location>
        <begin position="320"/>
        <end position="331"/>
    </location>
</feature>
<dbReference type="OrthoDB" id="992776at2759"/>